<dbReference type="EMBL" id="NMUH01003970">
    <property type="protein sequence ID" value="MQM07852.1"/>
    <property type="molecule type" value="Genomic_DNA"/>
</dbReference>
<feature type="domain" description="K Homology" evidence="4">
    <location>
        <begin position="93"/>
        <end position="163"/>
    </location>
</feature>
<dbReference type="PANTHER" id="PTHR10288">
    <property type="entry name" value="KH DOMAIN CONTAINING RNA BINDING PROTEIN"/>
    <property type="match status" value="1"/>
</dbReference>
<dbReference type="CDD" id="cd22459">
    <property type="entry name" value="KH-I_PEPPER_rpt1_like"/>
    <property type="match status" value="1"/>
</dbReference>
<dbReference type="Pfam" id="PF00013">
    <property type="entry name" value="KH_1"/>
    <property type="match status" value="5"/>
</dbReference>
<dbReference type="InterPro" id="IPR004087">
    <property type="entry name" value="KH_dom"/>
</dbReference>
<dbReference type="GO" id="GO:0003723">
    <property type="term" value="F:RNA binding"/>
    <property type="evidence" value="ECO:0007669"/>
    <property type="project" value="UniProtKB-UniRule"/>
</dbReference>
<feature type="domain" description="K Homology" evidence="4">
    <location>
        <begin position="734"/>
        <end position="804"/>
    </location>
</feature>
<comment type="caution">
    <text evidence="5">The sequence shown here is derived from an EMBL/GenBank/DDBJ whole genome shotgun (WGS) entry which is preliminary data.</text>
</comment>
<keyword evidence="1" id="KW-0677">Repeat</keyword>
<feature type="non-terminal residue" evidence="5">
    <location>
        <position position="1"/>
    </location>
</feature>
<dbReference type="SMART" id="SM00322">
    <property type="entry name" value="KH"/>
    <property type="match status" value="5"/>
</dbReference>
<dbReference type="AlphaFoldDB" id="A0A843WCI1"/>
<evidence type="ECO:0000256" key="1">
    <source>
        <dbReference type="ARBA" id="ARBA00022737"/>
    </source>
</evidence>
<dbReference type="CDD" id="cd22460">
    <property type="entry name" value="KH-I_PEPPER_rpt2_like"/>
    <property type="match status" value="2"/>
</dbReference>
<name>A0A843WCI1_COLES</name>
<protein>
    <recommendedName>
        <fullName evidence="4">K Homology domain-containing protein</fullName>
    </recommendedName>
</protein>
<feature type="compositionally biased region" description="Acidic residues" evidence="3">
    <location>
        <begin position="163"/>
        <end position="173"/>
    </location>
</feature>
<feature type="domain" description="K Homology" evidence="4">
    <location>
        <begin position="232"/>
        <end position="307"/>
    </location>
</feature>
<dbReference type="Proteomes" id="UP000652761">
    <property type="component" value="Unassembled WGS sequence"/>
</dbReference>
<dbReference type="SUPFAM" id="SSF54791">
    <property type="entry name" value="Eukaryotic type KH-domain (KH-domain type I)"/>
    <property type="match status" value="5"/>
</dbReference>
<evidence type="ECO:0000313" key="6">
    <source>
        <dbReference type="Proteomes" id="UP000652761"/>
    </source>
</evidence>
<reference evidence="5" key="1">
    <citation type="submission" date="2017-07" db="EMBL/GenBank/DDBJ databases">
        <title>Taro Niue Genome Assembly and Annotation.</title>
        <authorList>
            <person name="Atibalentja N."/>
            <person name="Keating K."/>
            <person name="Fields C.J."/>
        </authorList>
    </citation>
    <scope>NUCLEOTIDE SEQUENCE</scope>
    <source>
        <strain evidence="5">Niue_2</strain>
        <tissue evidence="5">Leaf</tissue>
    </source>
</reference>
<keyword evidence="2" id="KW-0694">RNA-binding</keyword>
<evidence type="ECO:0000313" key="5">
    <source>
        <dbReference type="EMBL" id="MQM07852.1"/>
    </source>
</evidence>
<feature type="domain" description="K Homology" evidence="4">
    <location>
        <begin position="393"/>
        <end position="468"/>
    </location>
</feature>
<sequence>LKTLRRSRHLNPAPKSLSLSLALCSLTPIPLGFFGRSQGHSLLRGWLYGPMAFPFKHSKRLFERNSLEPNGKGKWQKSSHLSVQQSKLKLSPGSTVFRILCPATKSGSVIGKGGGIITKIRKETGAKIRIEEIIPGCEERVVVITGPDKETEDRNGQRKEEDPYMVDDNEDDDAKASDDGEDVPKGKDHPGQEGSQSDKATSAAQKALLLVFERIAEGDSETDSIDEENKKSSCVARLLVLSSQVGSLLGKGGSVIKQMASGSGAQIRVLARDKLPACASPVDEIVQITGAIDSVRKALQSISQQLLENPPRERDLLLPEKVPGPSSHPFASLPQLGISRNDVLPPSSFHHPDQGLPFSSRPHEMLDFHPRIPPSMSKFPEIGGPIKVPVSPEPLTFRLICTSDKVGSVIGKGGSIVKIIQSETSCEIKIIETVPDSDDRIVVITGPAVLFEPEVVYINLKWPAFVYGGAPIADSGNIWQEFNCSAKVSMIYAGLPSSHVLVSGCSLHPDDRVSPVQDAILRVQNRVVMASPDSKESTVSARVMVSSSQTGCLLGKGGSIVAEMRKLSGAQIRILSKDQVPEYASENEVLVQVTGKFEAVQEALLQITSRLKHHIFSEKFPAMGHPGHTAFVDQGPQFPSFMGRRERSPHGLYSNALPPFSKFDPLGVHPHDERSGFPRTHYTSGFSTHSGERIPSGPWQGIGGGDGPIGIDDTPGASRRLGGFAGGSQPPLIRNATIDVVVPRAVVPVIRGEDGGCLKQICQISGANINITDPRPGATETVILISGSPDQTHAAQSLIQAFVLSESGSS</sequence>
<gene>
    <name evidence="5" type="ORF">Taro_040701</name>
</gene>
<dbReference type="Gene3D" id="3.30.1370.10">
    <property type="entry name" value="K Homology domain, type 1"/>
    <property type="match status" value="4"/>
</dbReference>
<organism evidence="5 6">
    <name type="scientific">Colocasia esculenta</name>
    <name type="common">Wild taro</name>
    <name type="synonym">Arum esculentum</name>
    <dbReference type="NCBI Taxonomy" id="4460"/>
    <lineage>
        <taxon>Eukaryota</taxon>
        <taxon>Viridiplantae</taxon>
        <taxon>Streptophyta</taxon>
        <taxon>Embryophyta</taxon>
        <taxon>Tracheophyta</taxon>
        <taxon>Spermatophyta</taxon>
        <taxon>Magnoliopsida</taxon>
        <taxon>Liliopsida</taxon>
        <taxon>Araceae</taxon>
        <taxon>Aroideae</taxon>
        <taxon>Colocasieae</taxon>
        <taxon>Colocasia</taxon>
    </lineage>
</organism>
<evidence type="ECO:0000256" key="2">
    <source>
        <dbReference type="PROSITE-ProRule" id="PRU00117"/>
    </source>
</evidence>
<dbReference type="PROSITE" id="PS50084">
    <property type="entry name" value="KH_TYPE_1"/>
    <property type="match status" value="5"/>
</dbReference>
<feature type="compositionally biased region" description="Basic and acidic residues" evidence="3">
    <location>
        <begin position="144"/>
        <end position="162"/>
    </location>
</feature>
<accession>A0A843WCI1</accession>
<evidence type="ECO:0000256" key="3">
    <source>
        <dbReference type="SAM" id="MobiDB-lite"/>
    </source>
</evidence>
<feature type="region of interest" description="Disordered" evidence="3">
    <location>
        <begin position="144"/>
        <end position="200"/>
    </location>
</feature>
<dbReference type="Gene3D" id="3.30.310.210">
    <property type="match status" value="1"/>
</dbReference>
<proteinExistence type="predicted"/>
<dbReference type="InterPro" id="IPR036612">
    <property type="entry name" value="KH_dom_type_1_sf"/>
</dbReference>
<dbReference type="OrthoDB" id="442947at2759"/>
<dbReference type="InterPro" id="IPR004088">
    <property type="entry name" value="KH_dom_type_1"/>
</dbReference>
<feature type="domain" description="K Homology" evidence="4">
    <location>
        <begin position="537"/>
        <end position="612"/>
    </location>
</feature>
<feature type="compositionally biased region" description="Basic and acidic residues" evidence="3">
    <location>
        <begin position="174"/>
        <end position="191"/>
    </location>
</feature>
<keyword evidence="6" id="KW-1185">Reference proteome</keyword>
<evidence type="ECO:0000259" key="4">
    <source>
        <dbReference type="SMART" id="SM00322"/>
    </source>
</evidence>